<keyword evidence="3" id="KW-0520">NAD</keyword>
<dbReference type="InterPro" id="IPR036291">
    <property type="entry name" value="NAD(P)-bd_dom_sf"/>
</dbReference>
<name>A0ABX7PSY0_9ACTN</name>
<dbReference type="EMBL" id="CP022295">
    <property type="protein sequence ID" value="QSR28802.1"/>
    <property type="molecule type" value="Genomic_DNA"/>
</dbReference>
<evidence type="ECO:0000256" key="1">
    <source>
        <dbReference type="ARBA" id="ARBA00006484"/>
    </source>
</evidence>
<dbReference type="PRINTS" id="PR00081">
    <property type="entry name" value="GDHRDH"/>
</dbReference>
<dbReference type="PROSITE" id="PS00061">
    <property type="entry name" value="ADH_SHORT"/>
    <property type="match status" value="1"/>
</dbReference>
<dbReference type="PRINTS" id="PR00080">
    <property type="entry name" value="SDRFAMILY"/>
</dbReference>
<comment type="similarity">
    <text evidence="1">Belongs to the short-chain dehydrogenases/reductases (SDR) family.</text>
</comment>
<protein>
    <submittedName>
        <fullName evidence="4">SDR family mycofactocin-dependent oxidoreductase</fullName>
    </submittedName>
</protein>
<dbReference type="SUPFAM" id="SSF51735">
    <property type="entry name" value="NAD(P)-binding Rossmann-fold domains"/>
    <property type="match status" value="1"/>
</dbReference>
<reference evidence="4 5" key="1">
    <citation type="submission" date="2017-06" db="EMBL/GenBank/DDBJ databases">
        <title>Complete Genome Sequence of the Soil Carbazole-Degrading Bacterium Nocardioides aromaticivorans IC177.</title>
        <authorList>
            <person name="Vejarano F."/>
            <person name="Suzuki-Minakuchi C."/>
            <person name="Ohtsubo Y."/>
            <person name="Tsuda M."/>
            <person name="Okada K."/>
            <person name="Nojiri H."/>
        </authorList>
    </citation>
    <scope>NUCLEOTIDE SEQUENCE [LARGE SCALE GENOMIC DNA]</scope>
    <source>
        <strain evidence="4 5">IC177</strain>
    </source>
</reference>
<dbReference type="InterPro" id="IPR020904">
    <property type="entry name" value="Sc_DH/Rdtase_CS"/>
</dbReference>
<dbReference type="CDD" id="cd05233">
    <property type="entry name" value="SDR_c"/>
    <property type="match status" value="1"/>
</dbReference>
<proteinExistence type="inferred from homology"/>
<dbReference type="Pfam" id="PF13561">
    <property type="entry name" value="adh_short_C2"/>
    <property type="match status" value="1"/>
</dbReference>
<dbReference type="PANTHER" id="PTHR24321">
    <property type="entry name" value="DEHYDROGENASES, SHORT CHAIN"/>
    <property type="match status" value="1"/>
</dbReference>
<dbReference type="InterPro" id="IPR023985">
    <property type="entry name" value="SDR_subfam_1"/>
</dbReference>
<accession>A0ABX7PSY0</accession>
<dbReference type="NCBIfam" id="TIGR03971">
    <property type="entry name" value="SDR_subfam_1"/>
    <property type="match status" value="1"/>
</dbReference>
<keyword evidence="2" id="KW-0560">Oxidoreductase</keyword>
<dbReference type="Gene3D" id="3.40.50.720">
    <property type="entry name" value="NAD(P)-binding Rossmann-like Domain"/>
    <property type="match status" value="1"/>
</dbReference>
<keyword evidence="5" id="KW-1185">Reference proteome</keyword>
<evidence type="ECO:0000256" key="3">
    <source>
        <dbReference type="ARBA" id="ARBA00023027"/>
    </source>
</evidence>
<dbReference type="Proteomes" id="UP000662818">
    <property type="component" value="Chromosome"/>
</dbReference>
<evidence type="ECO:0000256" key="2">
    <source>
        <dbReference type="ARBA" id="ARBA00023002"/>
    </source>
</evidence>
<evidence type="ECO:0000313" key="4">
    <source>
        <dbReference type="EMBL" id="QSR28802.1"/>
    </source>
</evidence>
<sequence length="283" mass="29628">MPVSGKLAARVVFITGAARGQGRSHAIGAAREGADVILTDVVAPLDGVDYELPTRDDLDQVVKEVEALGQRAIAFEADVRDLDALQAGLDAAVAELGRLDVVVANAGILGAMGKTWEVSKADWDRLIDVNLTGVWHTVKVAVPHMISAGNGGSVVLISSIAGKLGIPNVAAYVSAKHALVGLAGSLANEGAEFGIRANTVHPTNVDTPMINNPEAARLFRPDLEHPTFDDAAEPLGRINLLPVPWVQAQDITDAVLWLASDESKYVTGASIPVDAGMLSKYHG</sequence>
<dbReference type="PANTHER" id="PTHR24321:SF8">
    <property type="entry name" value="ESTRADIOL 17-BETA-DEHYDROGENASE 8-RELATED"/>
    <property type="match status" value="1"/>
</dbReference>
<dbReference type="NCBIfam" id="NF009467">
    <property type="entry name" value="PRK12826.1-3"/>
    <property type="match status" value="1"/>
</dbReference>
<organism evidence="4 5">
    <name type="scientific">Nocardioides aromaticivorans</name>
    <dbReference type="NCBI Taxonomy" id="200618"/>
    <lineage>
        <taxon>Bacteria</taxon>
        <taxon>Bacillati</taxon>
        <taxon>Actinomycetota</taxon>
        <taxon>Actinomycetes</taxon>
        <taxon>Propionibacteriales</taxon>
        <taxon>Nocardioidaceae</taxon>
        <taxon>Nocardioides</taxon>
    </lineage>
</organism>
<gene>
    <name evidence="4" type="ORF">CFH99_24575</name>
</gene>
<dbReference type="InterPro" id="IPR002347">
    <property type="entry name" value="SDR_fam"/>
</dbReference>
<evidence type="ECO:0000313" key="5">
    <source>
        <dbReference type="Proteomes" id="UP000662818"/>
    </source>
</evidence>